<dbReference type="Proteomes" id="UP000258309">
    <property type="component" value="Unassembled WGS sequence"/>
</dbReference>
<dbReference type="STRING" id="5539.A0A3E2H967"/>
<organism evidence="1 2">
    <name type="scientific">Scytalidium lignicola</name>
    <name type="common">Hyphomycete</name>
    <dbReference type="NCBI Taxonomy" id="5539"/>
    <lineage>
        <taxon>Eukaryota</taxon>
        <taxon>Fungi</taxon>
        <taxon>Dikarya</taxon>
        <taxon>Ascomycota</taxon>
        <taxon>Pezizomycotina</taxon>
        <taxon>Leotiomycetes</taxon>
        <taxon>Leotiomycetes incertae sedis</taxon>
        <taxon>Scytalidium</taxon>
    </lineage>
</organism>
<reference evidence="1 2" key="1">
    <citation type="submission" date="2018-05" db="EMBL/GenBank/DDBJ databases">
        <title>Draft genome sequence of Scytalidium lignicola DSM 105466, a ubiquitous saprotrophic fungus.</title>
        <authorList>
            <person name="Buettner E."/>
            <person name="Gebauer A.M."/>
            <person name="Hofrichter M."/>
            <person name="Liers C."/>
            <person name="Kellner H."/>
        </authorList>
    </citation>
    <scope>NUCLEOTIDE SEQUENCE [LARGE SCALE GENOMIC DNA]</scope>
    <source>
        <strain evidence="1 2">DSM 105466</strain>
    </source>
</reference>
<name>A0A3E2H967_SCYLI</name>
<dbReference type="AlphaFoldDB" id="A0A3E2H967"/>
<dbReference type="EMBL" id="NCSJ02000113">
    <property type="protein sequence ID" value="RFU29934.1"/>
    <property type="molecule type" value="Genomic_DNA"/>
</dbReference>
<evidence type="ECO:0000313" key="2">
    <source>
        <dbReference type="Proteomes" id="UP000258309"/>
    </source>
</evidence>
<evidence type="ECO:0000313" key="1">
    <source>
        <dbReference type="EMBL" id="RFU29934.1"/>
    </source>
</evidence>
<feature type="non-terminal residue" evidence="1">
    <location>
        <position position="1"/>
    </location>
</feature>
<comment type="caution">
    <text evidence="1">The sequence shown here is derived from an EMBL/GenBank/DDBJ whole genome shotgun (WGS) entry which is preliminary data.</text>
</comment>
<accession>A0A3E2H967</accession>
<dbReference type="OMA" id="KIHICAS"/>
<feature type="non-terminal residue" evidence="1">
    <location>
        <position position="632"/>
    </location>
</feature>
<dbReference type="OrthoDB" id="5148338at2759"/>
<protein>
    <submittedName>
        <fullName evidence="1">Uncharacterized protein</fullName>
    </submittedName>
</protein>
<sequence>MSKFNDRLHFNCIVRCALCRKRLPKPSYEEGFVPRPSIAWEYNILGLCDIADPNKQPRIITIPGDLADAYTFKNLSVTFKSGRLLTINFCLEPSCEEEKVAYLVHLDCWKLINVLNSNPTTLSIYEFAQSTHSIFEFDHIAETEDLKTTDFTDAFEGSNLETGLRSLLGRLSRLPVEIQLTISAYCALNLLSSLLKVVNTSSNLLKAFKDGLGKRTIELVSTVAINTLYTETISIFGYRIISHLGFNDPRGISVKTKTKGIKFAIGPYGLQALKILYTDDTSSSWLGDPTNGWIGVMHGSDLRGHQIPPNRFYQGRENTGNNAPGMMAHGKSSKTIGDCQWRPIHLYLQPNERIESVWLRISVDHLNQERDPTILITTNFNRTCVFGPSLTPSIIRNFHYSWTRLSKNLRSNPIGIFYDAISVRRNGAKFLTNIGITEDSQLEVSARTQHLPRIPVLEQVPPIHGTIITSGYLSIGNLGQVERLMVRKVGPRFTGMSVHHEDGRIAVFGQWDCSQISSISEIYNRRNGVLTSIAFSFFGDVNASYVDNVFVGLDYADPLEMPCFSHQLKVFPVTNLNQVCPYHSAVVPVGLICSHPTIMWWTTRLYDHIELWIGAYQEINVSTHSYNTVDLI</sequence>
<gene>
    <name evidence="1" type="ORF">B7463_g6401</name>
</gene>
<keyword evidence="2" id="KW-1185">Reference proteome</keyword>
<proteinExistence type="predicted"/>